<keyword evidence="1" id="KW-0812">Transmembrane</keyword>
<dbReference type="RefSeq" id="WP_162316424.1">
    <property type="nucleotide sequence ID" value="NZ_JAHQXF010000001.1"/>
</dbReference>
<proteinExistence type="predicted"/>
<feature type="transmembrane region" description="Helical" evidence="1">
    <location>
        <begin position="127"/>
        <end position="149"/>
    </location>
</feature>
<feature type="domain" description="DUF7344" evidence="2">
    <location>
        <begin position="23"/>
        <end position="102"/>
    </location>
</feature>
<sequence length="194" mass="21660">MSQQTESTSVAGASEPLSKGEIFDVLHNERRRYVLQYLREHGGPVELGDLTSEVAAMEYDCCCDDVSSAQRKRVYTTLQQTHLPRMAEASIVEYDADNGLVSTTPQTEELTVYLEVVPSGEFPWREYYLSLGAVSLAVVVVLWVGVYPFTLIPPLVWATVMAVLLTISALYHTFLGREMTLTEFANARDEQDGE</sequence>
<evidence type="ECO:0000313" key="3">
    <source>
        <dbReference type="EMBL" id="MBV0923283.1"/>
    </source>
</evidence>
<dbReference type="AlphaFoldDB" id="A0A8J7Y7T1"/>
<reference evidence="3 4" key="1">
    <citation type="submission" date="2021-06" db="EMBL/GenBank/DDBJ databases">
        <title>New haloarchaea isolates fom saline soil.</title>
        <authorList>
            <person name="Duran-Viseras A."/>
            <person name="Sanchez-Porro C.S."/>
            <person name="Ventosa A."/>
        </authorList>
    </citation>
    <scope>NUCLEOTIDE SEQUENCE [LARGE SCALE GENOMIC DNA]</scope>
    <source>
        <strain evidence="3 4">JCM 183640</strain>
    </source>
</reference>
<name>A0A8J7Y7T1_9EURY</name>
<evidence type="ECO:0000259" key="2">
    <source>
        <dbReference type="Pfam" id="PF24035"/>
    </source>
</evidence>
<keyword evidence="4" id="KW-1185">Reference proteome</keyword>
<comment type="caution">
    <text evidence="3">The sequence shown here is derived from an EMBL/GenBank/DDBJ whole genome shotgun (WGS) entry which is preliminary data.</text>
</comment>
<feature type="transmembrane region" description="Helical" evidence="1">
    <location>
        <begin position="155"/>
        <end position="174"/>
    </location>
</feature>
<accession>A0A8J7Y7T1</accession>
<dbReference type="Pfam" id="PF24035">
    <property type="entry name" value="DUF7344"/>
    <property type="match status" value="1"/>
</dbReference>
<organism evidence="3 4">
    <name type="scientific">Haloarcula limicola</name>
    <dbReference type="NCBI Taxonomy" id="1429915"/>
    <lineage>
        <taxon>Archaea</taxon>
        <taxon>Methanobacteriati</taxon>
        <taxon>Methanobacteriota</taxon>
        <taxon>Stenosarchaea group</taxon>
        <taxon>Halobacteria</taxon>
        <taxon>Halobacteriales</taxon>
        <taxon>Haloarculaceae</taxon>
        <taxon>Haloarcula</taxon>
    </lineage>
</organism>
<dbReference type="EMBL" id="JAHQXF010000001">
    <property type="protein sequence ID" value="MBV0923283.1"/>
    <property type="molecule type" value="Genomic_DNA"/>
</dbReference>
<dbReference type="Proteomes" id="UP000766550">
    <property type="component" value="Unassembled WGS sequence"/>
</dbReference>
<gene>
    <name evidence="3" type="ORF">KTS45_03645</name>
</gene>
<evidence type="ECO:0000256" key="1">
    <source>
        <dbReference type="SAM" id="Phobius"/>
    </source>
</evidence>
<dbReference type="OrthoDB" id="331021at2157"/>
<keyword evidence="1" id="KW-1133">Transmembrane helix</keyword>
<evidence type="ECO:0000313" key="4">
    <source>
        <dbReference type="Proteomes" id="UP000766550"/>
    </source>
</evidence>
<dbReference type="InterPro" id="IPR055768">
    <property type="entry name" value="DUF7344"/>
</dbReference>
<protein>
    <recommendedName>
        <fullName evidence="2">DUF7344 domain-containing protein</fullName>
    </recommendedName>
</protein>
<keyword evidence="1" id="KW-0472">Membrane</keyword>